<reference evidence="2 3" key="1">
    <citation type="submission" date="2020-08" db="EMBL/GenBank/DDBJ databases">
        <title>Sequencing the genomes of 1000 actinobacteria strains.</title>
        <authorList>
            <person name="Klenk H.-P."/>
        </authorList>
    </citation>
    <scope>NUCLEOTIDE SEQUENCE [LARGE SCALE GENOMIC DNA]</scope>
    <source>
        <strain evidence="2 3">DSM 9581</strain>
    </source>
</reference>
<evidence type="ECO:0000313" key="3">
    <source>
        <dbReference type="Proteomes" id="UP000564629"/>
    </source>
</evidence>
<organism evidence="2 3">
    <name type="scientific">Cellulomonas hominis</name>
    <dbReference type="NCBI Taxonomy" id="156981"/>
    <lineage>
        <taxon>Bacteria</taxon>
        <taxon>Bacillati</taxon>
        <taxon>Actinomycetota</taxon>
        <taxon>Actinomycetes</taxon>
        <taxon>Micrococcales</taxon>
        <taxon>Cellulomonadaceae</taxon>
        <taxon>Cellulomonas</taxon>
    </lineage>
</organism>
<evidence type="ECO:0000313" key="2">
    <source>
        <dbReference type="EMBL" id="MBB5473411.1"/>
    </source>
</evidence>
<sequence>MTSDSPDRPAAPARRSRQPQTMKPATAAAKLGVYLPATPEEFQAGPVSREELDALQRTPPPWLVELRRTGPHPRSVVAARLRISTSGLARAGLTDPLTTEEIDAIIAESPEWLHRERATQAEVKREEQRLRERDAERAAKGDRRA</sequence>
<comment type="caution">
    <text evidence="2">The sequence shown here is derived from an EMBL/GenBank/DDBJ whole genome shotgun (WGS) entry which is preliminary data.</text>
</comment>
<evidence type="ECO:0000256" key="1">
    <source>
        <dbReference type="SAM" id="MobiDB-lite"/>
    </source>
</evidence>
<protein>
    <submittedName>
        <fullName evidence="2">Uncharacterized protein</fullName>
    </submittedName>
</protein>
<dbReference type="AlphaFoldDB" id="A0A7W8SE50"/>
<dbReference type="InterPro" id="IPR046039">
    <property type="entry name" value="DUF5997"/>
</dbReference>
<name>A0A7W8SE50_9CELL</name>
<accession>A0A7W8SE50</accession>
<dbReference type="EMBL" id="JACHDN010000001">
    <property type="protein sequence ID" value="MBB5473411.1"/>
    <property type="molecule type" value="Genomic_DNA"/>
</dbReference>
<dbReference type="Proteomes" id="UP000564629">
    <property type="component" value="Unassembled WGS sequence"/>
</dbReference>
<feature type="region of interest" description="Disordered" evidence="1">
    <location>
        <begin position="117"/>
        <end position="145"/>
    </location>
</feature>
<dbReference type="Pfam" id="PF19460">
    <property type="entry name" value="DUF5997"/>
    <property type="match status" value="1"/>
</dbReference>
<feature type="region of interest" description="Disordered" evidence="1">
    <location>
        <begin position="1"/>
        <end position="26"/>
    </location>
</feature>
<gene>
    <name evidence="2" type="ORF">HNR08_002147</name>
</gene>
<feature type="compositionally biased region" description="Low complexity" evidence="1">
    <location>
        <begin position="1"/>
        <end position="13"/>
    </location>
</feature>
<proteinExistence type="predicted"/>